<sequence>MKTDKLATTAEAVEAQPGRGRDATGPTKIPKKGLKDVLWRLKDEISNDNLFLVAAGVAFYGLLAIFPAITALMSVAGLLYRPEELVSVLEGASRVVPPDVSRILLEQAQSVAGSDEGGLTLGLALGFGLALWSASSGVGSLIQGLNVAYDEEETRSFVWLKLRTIAMTIAMIIGLIVAAALIVLVPIALDFVAFTPGIEMLIQLVAYVPLALIFIGGVSALYRWGPDRSKAEWKWLTPGALVSSVLWLIASVGFSVYVQAFGSYNETFGSIGGVIVLLMWLWISAIVILLGAELNSELEAQTARDTTTGEREPMGHRGAVKADELGDVS</sequence>
<feature type="transmembrane region" description="Helical" evidence="7">
    <location>
        <begin position="201"/>
        <end position="223"/>
    </location>
</feature>
<dbReference type="PANTHER" id="PTHR30213:SF0">
    <property type="entry name" value="UPF0761 MEMBRANE PROTEIN YIHY"/>
    <property type="match status" value="1"/>
</dbReference>
<evidence type="ECO:0000256" key="2">
    <source>
        <dbReference type="ARBA" id="ARBA00022475"/>
    </source>
</evidence>
<evidence type="ECO:0000313" key="9">
    <source>
        <dbReference type="Proteomes" id="UP000049222"/>
    </source>
</evidence>
<keyword evidence="3 7" id="KW-0812">Transmembrane</keyword>
<dbReference type="NCBIfam" id="TIGR00765">
    <property type="entry name" value="yihY_not_rbn"/>
    <property type="match status" value="1"/>
</dbReference>
<name>A0A0M6YHT1_9RHOB</name>
<evidence type="ECO:0000313" key="8">
    <source>
        <dbReference type="EMBL" id="CTQ48827.1"/>
    </source>
</evidence>
<dbReference type="STRING" id="420998.JDO7802_00833"/>
<feature type="transmembrane region" description="Helical" evidence="7">
    <location>
        <begin position="165"/>
        <end position="189"/>
    </location>
</feature>
<evidence type="ECO:0000256" key="3">
    <source>
        <dbReference type="ARBA" id="ARBA00022692"/>
    </source>
</evidence>
<dbReference type="RefSeq" id="WP_055082819.1">
    <property type="nucleotide sequence ID" value="NZ_CXSU01000005.1"/>
</dbReference>
<feature type="region of interest" description="Disordered" evidence="6">
    <location>
        <begin position="1"/>
        <end position="28"/>
    </location>
</feature>
<dbReference type="Proteomes" id="UP000049222">
    <property type="component" value="Unassembled WGS sequence"/>
</dbReference>
<evidence type="ECO:0000256" key="4">
    <source>
        <dbReference type="ARBA" id="ARBA00022989"/>
    </source>
</evidence>
<dbReference type="Pfam" id="PF03631">
    <property type="entry name" value="Virul_fac_BrkB"/>
    <property type="match status" value="1"/>
</dbReference>
<dbReference type="InterPro" id="IPR017039">
    <property type="entry name" value="Virul_fac_BrkB"/>
</dbReference>
<evidence type="ECO:0000256" key="7">
    <source>
        <dbReference type="SAM" id="Phobius"/>
    </source>
</evidence>
<dbReference type="PANTHER" id="PTHR30213">
    <property type="entry name" value="INNER MEMBRANE PROTEIN YHJD"/>
    <property type="match status" value="1"/>
</dbReference>
<dbReference type="EMBL" id="CXSU01000005">
    <property type="protein sequence ID" value="CTQ48827.1"/>
    <property type="molecule type" value="Genomic_DNA"/>
</dbReference>
<keyword evidence="9" id="KW-1185">Reference proteome</keyword>
<gene>
    <name evidence="8" type="ORF">JDO7802_00833</name>
</gene>
<evidence type="ECO:0000256" key="6">
    <source>
        <dbReference type="SAM" id="MobiDB-lite"/>
    </source>
</evidence>
<keyword evidence="5 7" id="KW-0472">Membrane</keyword>
<evidence type="ECO:0000256" key="5">
    <source>
        <dbReference type="ARBA" id="ARBA00023136"/>
    </source>
</evidence>
<dbReference type="PIRSF" id="PIRSF035875">
    <property type="entry name" value="RNase_BN"/>
    <property type="match status" value="1"/>
</dbReference>
<evidence type="ECO:0008006" key="10">
    <source>
        <dbReference type="Google" id="ProtNLM"/>
    </source>
</evidence>
<feature type="transmembrane region" description="Helical" evidence="7">
    <location>
        <begin position="50"/>
        <end position="80"/>
    </location>
</feature>
<reference evidence="8 9" key="1">
    <citation type="submission" date="2015-07" db="EMBL/GenBank/DDBJ databases">
        <authorList>
            <person name="Noorani M."/>
        </authorList>
    </citation>
    <scope>NUCLEOTIDE SEQUENCE [LARGE SCALE GENOMIC DNA]</scope>
    <source>
        <strain evidence="8 9">CECT 7802</strain>
    </source>
</reference>
<feature type="transmembrane region" description="Helical" evidence="7">
    <location>
        <begin position="235"/>
        <end position="258"/>
    </location>
</feature>
<organism evidence="8 9">
    <name type="scientific">Jannaschia donghaensis</name>
    <dbReference type="NCBI Taxonomy" id="420998"/>
    <lineage>
        <taxon>Bacteria</taxon>
        <taxon>Pseudomonadati</taxon>
        <taxon>Pseudomonadota</taxon>
        <taxon>Alphaproteobacteria</taxon>
        <taxon>Rhodobacterales</taxon>
        <taxon>Roseobacteraceae</taxon>
        <taxon>Jannaschia</taxon>
    </lineage>
</organism>
<feature type="transmembrane region" description="Helical" evidence="7">
    <location>
        <begin position="123"/>
        <end position="145"/>
    </location>
</feature>
<accession>A0A0M6YHT1</accession>
<keyword evidence="2" id="KW-1003">Cell membrane</keyword>
<dbReference type="OrthoDB" id="9781030at2"/>
<feature type="transmembrane region" description="Helical" evidence="7">
    <location>
        <begin position="270"/>
        <end position="292"/>
    </location>
</feature>
<dbReference type="AlphaFoldDB" id="A0A0M6YHT1"/>
<evidence type="ECO:0000256" key="1">
    <source>
        <dbReference type="ARBA" id="ARBA00004651"/>
    </source>
</evidence>
<keyword evidence="4 7" id="KW-1133">Transmembrane helix</keyword>
<protein>
    <recommendedName>
        <fullName evidence="10">YihY family inner membrane protein</fullName>
    </recommendedName>
</protein>
<proteinExistence type="predicted"/>
<dbReference type="GO" id="GO:0005886">
    <property type="term" value="C:plasma membrane"/>
    <property type="evidence" value="ECO:0007669"/>
    <property type="project" value="UniProtKB-SubCell"/>
</dbReference>
<comment type="subcellular location">
    <subcellularLocation>
        <location evidence="1">Cell membrane</location>
        <topology evidence="1">Multi-pass membrane protein</topology>
    </subcellularLocation>
</comment>